<dbReference type="Pfam" id="PF04313">
    <property type="entry name" value="HSDR_N"/>
    <property type="match status" value="1"/>
</dbReference>
<dbReference type="InterPro" id="IPR055180">
    <property type="entry name" value="HsdR_RecA-like_helicase_dom_2"/>
</dbReference>
<organism evidence="2 3">
    <name type="scientific">Fundicoccus culcitae</name>
    <dbReference type="NCBI Taxonomy" id="2969821"/>
    <lineage>
        <taxon>Bacteria</taxon>
        <taxon>Bacillati</taxon>
        <taxon>Bacillota</taxon>
        <taxon>Bacilli</taxon>
        <taxon>Lactobacillales</taxon>
        <taxon>Aerococcaceae</taxon>
        <taxon>Fundicoccus</taxon>
    </lineage>
</organism>
<dbReference type="PANTHER" id="PTHR42927">
    <property type="entry name" value="HELICASE SUPERFAMILY 1 AND 2 DOMAIN-CONTAINING PROTEIN"/>
    <property type="match status" value="1"/>
</dbReference>
<gene>
    <name evidence="2" type="ORF">NRE15_10205</name>
</gene>
<sequence length="1011" mass="117564">MAITNTREVQFESDIEHYLINKGGYTKGNQSTYDKDLAMDVEKLASFLEDTQSKEWRKYLRIYGDDAIYQLGKRVNDMIDQYGLLHVLRSEVTDRGCRFKLIAFKPESTLNTETMRMYEANRIEVIRQFSYEKERNYTLDMVLSINGIPMVALELKNQLTGQSVDDAKTQYIRNRNPREKCFQFNKRFLVYFAVDLYEAWMTTKLAKEKTYFLPFNQGSNGAGNVGGKGNPSNSDGYATSYLWENILKKDSLLAILQRFLHLDVDEKTKKQSLIFPRYHQWDLVTKLSADVKANGAGKNYLAQHSTGSGKSYSITWLAYRLSTLHDELNQSVFNTVIIVTDRRVLDQQLQKDIMSFDHTPGVVETIDEKKSSKDLRDAINDGRRIIITTLQKFPVIYKEVENTQGKKFAVIVDEAHSSQTGSSAQKLKVALGDKTEALRQFAEIEELEEEELIDEEDFIVQEMLAHGKHSNMSFFAFTATPKPQTIEMFETPRTDGGYRPFHIYSMRQAIEEGFILDVLENYMTYETSYQIAKATEDNPEIPVTQGVKAIRRFQSMHPFNLRQKTIVMVEQFREITAKKINGQAKAMLVTSSRLHAVRYYYEFKDYIKEQGYDNLDVLVAFTGVVNDAEREYSEASINKTKDGRPISERQLPNEFDTDNFNMLIVAEKYQTGFNQPKLHTMFIDKKLKGVKAVQTLSRLNRTTSGKTDTFILDFANKAEDIQEAFKPYFDATELSEPIDVNMVYDMQQRIRAKYLYNDSDIDKFIKIYYKEGRQTNTDLGRMTSLFKPILERYQDLGEEEQYQFRVGLRKFIKWYGYITQITRIFDGELHKEFIFAKYLEKFIPKVDRENVDLDGIIQLEYYNLKESFKGDISIKENDGAYELTQVKGNTDPMKPEELSDTLDSIINGINKEYPGVVSEENRVILEDLVSVINEENKQLERSAKTNDFKMFLDTFQPIFDDKTIEQYDKTIETHDKKMKAYEKIFQDPELYHAVRIVLAKEAYKKYRSVVL</sequence>
<dbReference type="EMBL" id="CP102453">
    <property type="protein sequence ID" value="UUX33274.1"/>
    <property type="molecule type" value="Genomic_DNA"/>
</dbReference>
<dbReference type="GO" id="GO:0004386">
    <property type="term" value="F:helicase activity"/>
    <property type="evidence" value="ECO:0007669"/>
    <property type="project" value="UniProtKB-KW"/>
</dbReference>
<dbReference type="RefSeq" id="WP_313792776.1">
    <property type="nucleotide sequence ID" value="NZ_CP102453.1"/>
</dbReference>
<name>A0ABY5P3N3_9LACT</name>
<dbReference type="SMART" id="SM00487">
    <property type="entry name" value="DEXDc"/>
    <property type="match status" value="1"/>
</dbReference>
<evidence type="ECO:0000313" key="3">
    <source>
        <dbReference type="Proteomes" id="UP001315967"/>
    </source>
</evidence>
<evidence type="ECO:0000313" key="2">
    <source>
        <dbReference type="EMBL" id="UUX33274.1"/>
    </source>
</evidence>
<dbReference type="PROSITE" id="PS51192">
    <property type="entry name" value="HELICASE_ATP_BIND_1"/>
    <property type="match status" value="1"/>
</dbReference>
<dbReference type="InterPro" id="IPR007409">
    <property type="entry name" value="Restrct_endonuc_type1_HsdR_N"/>
</dbReference>
<accession>A0ABY5P3N3</accession>
<proteinExistence type="predicted"/>
<evidence type="ECO:0000259" key="1">
    <source>
        <dbReference type="PROSITE" id="PS51192"/>
    </source>
</evidence>
<feature type="domain" description="Helicase ATP-binding" evidence="1">
    <location>
        <begin position="291"/>
        <end position="499"/>
    </location>
</feature>
<dbReference type="Pfam" id="PF22679">
    <property type="entry name" value="T1R_D3-like"/>
    <property type="match status" value="1"/>
</dbReference>
<keyword evidence="2" id="KW-0067">ATP-binding</keyword>
<dbReference type="InterPro" id="IPR014001">
    <property type="entry name" value="Helicase_ATP-bd"/>
</dbReference>
<dbReference type="SUPFAM" id="SSF52540">
    <property type="entry name" value="P-loop containing nucleoside triphosphate hydrolases"/>
    <property type="match status" value="1"/>
</dbReference>
<dbReference type="InterPro" id="IPR040980">
    <property type="entry name" value="SWI2_SNF2"/>
</dbReference>
<dbReference type="PANTHER" id="PTHR42927:SF1">
    <property type="entry name" value="HELICASE SUPERFAMILY 1 AND 2 DOMAIN-CONTAINING PROTEIN"/>
    <property type="match status" value="1"/>
</dbReference>
<dbReference type="Gene3D" id="3.90.1570.50">
    <property type="match status" value="1"/>
</dbReference>
<keyword evidence="3" id="KW-1185">Reference proteome</keyword>
<keyword evidence="2" id="KW-0378">Hydrolase</keyword>
<reference evidence="2 3" key="1">
    <citation type="submission" date="2022-08" db="EMBL/GenBank/DDBJ databases">
        <title>Aerococcaceae sp. nov isolated from spoiled eye mask.</title>
        <authorList>
            <person name="Zhou G."/>
            <person name="Xie X.-B."/>
            <person name="Shi Q.-S."/>
            <person name="Wang Y.-S."/>
            <person name="Wen X."/>
            <person name="Peng H."/>
            <person name="Yang X.-J."/>
            <person name="Tao H.-B."/>
            <person name="Huang X.-M."/>
        </authorList>
    </citation>
    <scope>NUCLEOTIDE SEQUENCE [LARGE SCALE GENOMIC DNA]</scope>
    <source>
        <strain evidence="3">DM20194951</strain>
    </source>
</reference>
<keyword evidence="2" id="KW-0347">Helicase</keyword>
<protein>
    <submittedName>
        <fullName evidence="2">DEAD/DEAH box helicase family protein</fullName>
    </submittedName>
</protein>
<dbReference type="Pfam" id="PF18766">
    <property type="entry name" value="SWI2_SNF2"/>
    <property type="match status" value="1"/>
</dbReference>
<dbReference type="Gene3D" id="3.40.50.300">
    <property type="entry name" value="P-loop containing nucleotide triphosphate hydrolases"/>
    <property type="match status" value="2"/>
</dbReference>
<keyword evidence="2" id="KW-0547">Nucleotide-binding</keyword>
<dbReference type="InterPro" id="IPR027417">
    <property type="entry name" value="P-loop_NTPase"/>
</dbReference>
<dbReference type="Proteomes" id="UP001315967">
    <property type="component" value="Chromosome"/>
</dbReference>